<keyword evidence="2" id="KW-1185">Reference proteome</keyword>
<reference evidence="1 2" key="1">
    <citation type="journal article" date="2023" name="Mol. Biol. Evol.">
        <title>Genomics of Secondarily Temperate Adaptation in the Only Non-Antarctic Icefish.</title>
        <authorList>
            <person name="Rivera-Colon A.G."/>
            <person name="Rayamajhi N."/>
            <person name="Minhas B.F."/>
            <person name="Madrigal G."/>
            <person name="Bilyk K.T."/>
            <person name="Yoon V."/>
            <person name="Hune M."/>
            <person name="Gregory S."/>
            <person name="Cheng C.H.C."/>
            <person name="Catchen J.M."/>
        </authorList>
    </citation>
    <scope>NUCLEOTIDE SEQUENCE [LARGE SCALE GENOMIC DNA]</scope>
    <source>
        <strain evidence="1">JC2023a</strain>
    </source>
</reference>
<organism evidence="1 2">
    <name type="scientific">Champsocephalus esox</name>
    <name type="common">pike icefish</name>
    <dbReference type="NCBI Taxonomy" id="159716"/>
    <lineage>
        <taxon>Eukaryota</taxon>
        <taxon>Metazoa</taxon>
        <taxon>Chordata</taxon>
        <taxon>Craniata</taxon>
        <taxon>Vertebrata</taxon>
        <taxon>Euteleostomi</taxon>
        <taxon>Actinopterygii</taxon>
        <taxon>Neopterygii</taxon>
        <taxon>Teleostei</taxon>
        <taxon>Neoteleostei</taxon>
        <taxon>Acanthomorphata</taxon>
        <taxon>Eupercaria</taxon>
        <taxon>Perciformes</taxon>
        <taxon>Notothenioidei</taxon>
        <taxon>Channichthyidae</taxon>
        <taxon>Champsocephalus</taxon>
    </lineage>
</organism>
<dbReference type="Proteomes" id="UP001335648">
    <property type="component" value="Unassembled WGS sequence"/>
</dbReference>
<gene>
    <name evidence="1" type="ORF">CesoFtcFv8_024895</name>
</gene>
<protein>
    <submittedName>
        <fullName evidence="1">Uncharacterized protein</fullName>
    </submittedName>
</protein>
<dbReference type="EMBL" id="JAULUE010002066">
    <property type="protein sequence ID" value="KAK5877388.1"/>
    <property type="molecule type" value="Genomic_DNA"/>
</dbReference>
<proteinExistence type="predicted"/>
<sequence length="74" mass="7883">MGQPSDPIPLSVFISQLTAFSQTVTPPPGSRPRVRSTLGIRPSTNMQFHQSVLTAFMSTTHNQSLPSPSASICG</sequence>
<dbReference type="AlphaFoldDB" id="A0AAN8GEW0"/>
<evidence type="ECO:0000313" key="1">
    <source>
        <dbReference type="EMBL" id="KAK5877388.1"/>
    </source>
</evidence>
<comment type="caution">
    <text evidence="1">The sequence shown here is derived from an EMBL/GenBank/DDBJ whole genome shotgun (WGS) entry which is preliminary data.</text>
</comment>
<name>A0AAN8GEW0_9TELE</name>
<accession>A0AAN8GEW0</accession>
<evidence type="ECO:0000313" key="2">
    <source>
        <dbReference type="Proteomes" id="UP001335648"/>
    </source>
</evidence>